<proteinExistence type="predicted"/>
<gene>
    <name evidence="1" type="primary">ORF215324</name>
</gene>
<dbReference type="AlphaFoldDB" id="A0A0B7BYM0"/>
<protein>
    <submittedName>
        <fullName evidence="1">Uncharacterized protein</fullName>
    </submittedName>
</protein>
<name>A0A0B7BYM0_9EUPU</name>
<evidence type="ECO:0000313" key="1">
    <source>
        <dbReference type="EMBL" id="CEK97285.1"/>
    </source>
</evidence>
<dbReference type="EMBL" id="HACG01050420">
    <property type="protein sequence ID" value="CEK97285.1"/>
    <property type="molecule type" value="Transcribed_RNA"/>
</dbReference>
<reference evidence="1" key="1">
    <citation type="submission" date="2014-12" db="EMBL/GenBank/DDBJ databases">
        <title>Insight into the proteome of Arion vulgaris.</title>
        <authorList>
            <person name="Aradska J."/>
            <person name="Bulat T."/>
            <person name="Smidak R."/>
            <person name="Sarate P."/>
            <person name="Gangsoo J."/>
            <person name="Sialana F."/>
            <person name="Bilban M."/>
            <person name="Lubec G."/>
        </authorList>
    </citation>
    <scope>NUCLEOTIDE SEQUENCE</scope>
    <source>
        <tissue evidence="1">Skin</tissue>
    </source>
</reference>
<organism evidence="1">
    <name type="scientific">Arion vulgaris</name>
    <dbReference type="NCBI Taxonomy" id="1028688"/>
    <lineage>
        <taxon>Eukaryota</taxon>
        <taxon>Metazoa</taxon>
        <taxon>Spiralia</taxon>
        <taxon>Lophotrochozoa</taxon>
        <taxon>Mollusca</taxon>
        <taxon>Gastropoda</taxon>
        <taxon>Heterobranchia</taxon>
        <taxon>Euthyneura</taxon>
        <taxon>Panpulmonata</taxon>
        <taxon>Eupulmonata</taxon>
        <taxon>Stylommatophora</taxon>
        <taxon>Helicina</taxon>
        <taxon>Arionoidea</taxon>
        <taxon>Arionidae</taxon>
        <taxon>Arion</taxon>
    </lineage>
</organism>
<feature type="non-terminal residue" evidence="1">
    <location>
        <position position="1"/>
    </location>
</feature>
<sequence length="61" mass="6954">PVCSVFIPDHLELITSAIYNLVMAFMLKESCCQSRTVHISKELVPEWYLAIATNGFSLFYI</sequence>
<accession>A0A0B7BYM0</accession>